<dbReference type="RefSeq" id="XP_018103110.1">
    <property type="nucleotide sequence ID" value="XM_018247621.2"/>
</dbReference>
<keyword evidence="8" id="KW-1185">Reference proteome</keyword>
<evidence type="ECO:0000313" key="9">
    <source>
        <dbReference type="RefSeq" id="NP_001121242.1"/>
    </source>
</evidence>
<evidence type="ECO:0000256" key="4">
    <source>
        <dbReference type="ARBA" id="ARBA00023125"/>
    </source>
</evidence>
<dbReference type="RefSeq" id="XP_018103037.1">
    <property type="nucleotide sequence ID" value="XM_018247548.2"/>
</dbReference>
<dbReference type="PANTHER" id="PTHR28624">
    <property type="entry name" value="COILED-COIL DOMAIN-CONTAINING PROTEIN 51"/>
    <property type="match status" value="1"/>
</dbReference>
<dbReference type="Proteomes" id="UP000186698">
    <property type="component" value="Chromosome 1L"/>
</dbReference>
<evidence type="ECO:0000259" key="6">
    <source>
        <dbReference type="PROSITE" id="PS50950"/>
    </source>
</evidence>
<name>B1H1W8_XENLA</name>
<dbReference type="Bgee" id="100158321">
    <property type="expression patterns" value="Expressed in pancreas and 19 other cell types or tissues"/>
</dbReference>
<keyword evidence="3" id="KW-0862">Zinc</keyword>
<dbReference type="RefSeq" id="XP_041437072.1">
    <property type="nucleotide sequence ID" value="XM_041581138.1"/>
</dbReference>
<evidence type="ECO:0000256" key="5">
    <source>
        <dbReference type="PROSITE-ProRule" id="PRU00309"/>
    </source>
</evidence>
<reference evidence="9 10" key="3">
    <citation type="submission" date="2025-04" db="UniProtKB">
        <authorList>
            <consortium name="RefSeq"/>
        </authorList>
    </citation>
    <scope>IDENTIFICATION</scope>
    <source>
        <strain evidence="10 11">J_2021</strain>
        <tissue evidence="10 11">Erythrocytes</tissue>
    </source>
</reference>
<evidence type="ECO:0000313" key="13">
    <source>
        <dbReference type="RefSeq" id="XP_041437072.1"/>
    </source>
</evidence>
<protein>
    <submittedName>
        <fullName evidence="7">LOC100158321 protein</fullName>
    </submittedName>
    <submittedName>
        <fullName evidence="9 10 11">Uncharacterized protein LOC100158321</fullName>
    </submittedName>
</protein>
<evidence type="ECO:0000313" key="12">
    <source>
        <dbReference type="RefSeq" id="XP_018103271.1"/>
    </source>
</evidence>
<dbReference type="RefSeq" id="NP_001121242.1">
    <property type="nucleotide sequence ID" value="NM_001127770.1"/>
</dbReference>
<dbReference type="SMART" id="SM00692">
    <property type="entry name" value="DM3"/>
    <property type="match status" value="1"/>
</dbReference>
<dbReference type="GO" id="GO:0003677">
    <property type="term" value="F:DNA binding"/>
    <property type="evidence" value="ECO:0007669"/>
    <property type="project" value="UniProtKB-UniRule"/>
</dbReference>
<gene>
    <name evidence="7 9 10 11 12 13" type="primary">LOC100158321</name>
</gene>
<dbReference type="PANTHER" id="PTHR28624:SF1">
    <property type="entry name" value="MITOCHONDRIAL POTASSIUM CHANNEL"/>
    <property type="match status" value="1"/>
</dbReference>
<evidence type="ECO:0000256" key="3">
    <source>
        <dbReference type="ARBA" id="ARBA00022833"/>
    </source>
</evidence>
<accession>B1H1W8</accession>
<evidence type="ECO:0000313" key="10">
    <source>
        <dbReference type="RefSeq" id="XP_018103037.1"/>
    </source>
</evidence>
<dbReference type="EMBL" id="BC160765">
    <property type="protein sequence ID" value="AAI60765.1"/>
    <property type="molecule type" value="mRNA"/>
</dbReference>
<proteinExistence type="evidence at transcript level"/>
<keyword evidence="2 5" id="KW-0863">Zinc-finger</keyword>
<keyword evidence="4 5" id="KW-0238">DNA-binding</keyword>
<dbReference type="GeneID" id="100158321"/>
<dbReference type="SUPFAM" id="SSF57716">
    <property type="entry name" value="Glucocorticoid receptor-like (DNA-binding domain)"/>
    <property type="match status" value="1"/>
</dbReference>
<dbReference type="Pfam" id="PF05485">
    <property type="entry name" value="THAP"/>
    <property type="match status" value="1"/>
</dbReference>
<dbReference type="SMART" id="SM00980">
    <property type="entry name" value="THAP"/>
    <property type="match status" value="1"/>
</dbReference>
<sequence length="739" mass="84539">MPKCIVSHCQHKTGQKQKFPHVILHPFPGNLEIIKKWLLQIGDDYDDIDALALKILDGKKYDTYRICSMHFEENQYVQKSYLKTLRKGAVPTLFMKMPSLIQIQSITGPPPCKRKRADDPDEGPSAATIVRIVSRSRTISTQTEPGYFLRSTAANTDHMFFMESKCTQSEPPIQKKEMQIQTGDDSVPAEMWIIKNDHVYPVCFSTPMKASVFNNQHCESQNKTIQEISPVNENRLLEDTLETTFPTLEDPKDTTFNQPECISLEMSDIIDSSVNEVFNHPVFSETDFVQERKFIIFETQLDSLLRLIPCQYNDGQMCKAPISKIHKTVEGSMVVVNLTCQNHHNALIWKSQPTVSNMPVGNILMSSSILLSGSSFRKVKEMYGLFGIAAISNTTFYKHQNQILFPAIDNYWKKEQQKIFKEIGDEAVVIAGDGQFDNPGHCIYSLMDILSEKIVDFKVVQNGPGKTSSSLESEAFTDCMENLLANKVQVKTVATDRHSSVRKVLSKTYSTVEHQFDICHLCKSLSKKLKAVSKQRKCKDLVRWITPIQNHLWWCAQTCMQNADLLIEKWQSVMFHVADVHNFPRFKKYKRCMHGTISQEQRNETKWIKPSHPAHSALQKIVNDKGLLADLRQATKFCQTGQLEVYHSKCSKYRSKRFSYRMNSMHARTTLAVLSNNRNVGRSQAIVICPEKSALAIGEKGYKLQKKNWVAKPIYKACVDDHLFEITNDCLRIQRGERE</sequence>
<dbReference type="KEGG" id="xla:100158321"/>
<dbReference type="OrthoDB" id="5982876at2759"/>
<feature type="domain" description="THAP-type" evidence="6">
    <location>
        <begin position="1"/>
        <end position="94"/>
    </location>
</feature>
<evidence type="ECO:0000256" key="1">
    <source>
        <dbReference type="ARBA" id="ARBA00022723"/>
    </source>
</evidence>
<evidence type="ECO:0000256" key="2">
    <source>
        <dbReference type="ARBA" id="ARBA00022771"/>
    </source>
</evidence>
<dbReference type="AlphaFoldDB" id="B1H1W8"/>
<organism evidence="7">
    <name type="scientific">Xenopus laevis</name>
    <name type="common">African clawed frog</name>
    <dbReference type="NCBI Taxonomy" id="8355"/>
    <lineage>
        <taxon>Eukaryota</taxon>
        <taxon>Metazoa</taxon>
        <taxon>Chordata</taxon>
        <taxon>Craniata</taxon>
        <taxon>Vertebrata</taxon>
        <taxon>Euteleostomi</taxon>
        <taxon>Amphibia</taxon>
        <taxon>Batrachia</taxon>
        <taxon>Anura</taxon>
        <taxon>Pipoidea</taxon>
        <taxon>Pipidae</taxon>
        <taxon>Xenopodinae</taxon>
        <taxon>Xenopus</taxon>
        <taxon>Xenopus</taxon>
    </lineage>
</organism>
<evidence type="ECO:0000313" key="8">
    <source>
        <dbReference type="Proteomes" id="UP000186698"/>
    </source>
</evidence>
<dbReference type="InterPro" id="IPR006612">
    <property type="entry name" value="THAP_Znf"/>
</dbReference>
<dbReference type="PROSITE" id="PS50950">
    <property type="entry name" value="ZF_THAP"/>
    <property type="match status" value="1"/>
</dbReference>
<reference evidence="7" key="2">
    <citation type="submission" date="2008-03" db="EMBL/GenBank/DDBJ databases">
        <authorList>
            <consortium name="NIH - Xenopus Gene Collection (XGC) project"/>
        </authorList>
    </citation>
    <scope>NUCLEOTIDE SEQUENCE [LARGE SCALE MRNA]</scope>
    <source>
        <tissue evidence="7">Embryo</tissue>
    </source>
</reference>
<evidence type="ECO:0000313" key="7">
    <source>
        <dbReference type="EMBL" id="AAI60765.1"/>
    </source>
</evidence>
<dbReference type="RefSeq" id="XP_018103271.1">
    <property type="nucleotide sequence ID" value="XM_018247782.2"/>
</dbReference>
<keyword evidence="1" id="KW-0479">Metal-binding</keyword>
<dbReference type="InterPro" id="IPR037660">
    <property type="entry name" value="CCDC51"/>
</dbReference>
<reference evidence="9" key="1">
    <citation type="journal article" date="2002" name="Dev. Dyn.">
        <title>Genetic and genomic tools for Xenopus research: The NIH Xenopus initiative.</title>
        <authorList>
            <person name="Klein S.L."/>
            <person name="Strausberg R.L."/>
            <person name="Wagner L."/>
            <person name="Pontius J."/>
            <person name="Clifton S.W."/>
            <person name="Richardson P."/>
        </authorList>
    </citation>
    <scope>NUCLEOTIDE SEQUENCE</scope>
</reference>
<dbReference type="GO" id="GO:0008270">
    <property type="term" value="F:zinc ion binding"/>
    <property type="evidence" value="ECO:0007669"/>
    <property type="project" value="UniProtKB-KW"/>
</dbReference>
<evidence type="ECO:0000313" key="11">
    <source>
        <dbReference type="RefSeq" id="XP_018103110.1"/>
    </source>
</evidence>